<feature type="transmembrane region" description="Helical" evidence="6">
    <location>
        <begin position="231"/>
        <end position="250"/>
    </location>
</feature>
<evidence type="ECO:0000256" key="5">
    <source>
        <dbReference type="ARBA" id="ARBA00023136"/>
    </source>
</evidence>
<evidence type="ECO:0000256" key="1">
    <source>
        <dbReference type="ARBA" id="ARBA00004651"/>
    </source>
</evidence>
<evidence type="ECO:0000313" key="9">
    <source>
        <dbReference type="Proteomes" id="UP001220962"/>
    </source>
</evidence>
<keyword evidence="4 6" id="KW-1133">Transmembrane helix</keyword>
<dbReference type="GO" id="GO:0005886">
    <property type="term" value="C:plasma membrane"/>
    <property type="evidence" value="ECO:0007669"/>
    <property type="project" value="UniProtKB-SubCell"/>
</dbReference>
<dbReference type="Proteomes" id="UP001221519">
    <property type="component" value="Chromosome"/>
</dbReference>
<feature type="transmembrane region" description="Helical" evidence="6">
    <location>
        <begin position="80"/>
        <end position="102"/>
    </location>
</feature>
<name>A0AAX3N802_9BACL</name>
<feature type="transmembrane region" description="Helical" evidence="6">
    <location>
        <begin position="16"/>
        <end position="37"/>
    </location>
</feature>
<keyword evidence="2" id="KW-1003">Cell membrane</keyword>
<organism evidence="7 9">
    <name type="scientific">Paenibacillus urinalis</name>
    <dbReference type="NCBI Taxonomy" id="521520"/>
    <lineage>
        <taxon>Bacteria</taxon>
        <taxon>Bacillati</taxon>
        <taxon>Bacillota</taxon>
        <taxon>Bacilli</taxon>
        <taxon>Bacillales</taxon>
        <taxon>Paenibacillaceae</taxon>
        <taxon>Paenibacillus</taxon>
    </lineage>
</organism>
<reference evidence="7 10" key="1">
    <citation type="submission" date="2023-02" db="EMBL/GenBank/DDBJ databases">
        <title>Pathogen: clinical or host-associated sample.</title>
        <authorList>
            <person name="Hergert J."/>
            <person name="Casey R."/>
            <person name="Wagner J."/>
            <person name="Young E.L."/>
            <person name="Oakeson K.F."/>
        </authorList>
    </citation>
    <scope>NUCLEOTIDE SEQUENCE</scope>
    <source>
        <strain evidence="8 10">2022CK-00829</strain>
        <strain evidence="7">2022CK-00830</strain>
    </source>
</reference>
<evidence type="ECO:0000256" key="2">
    <source>
        <dbReference type="ARBA" id="ARBA00022475"/>
    </source>
</evidence>
<feature type="transmembrane region" description="Helical" evidence="6">
    <location>
        <begin position="122"/>
        <end position="144"/>
    </location>
</feature>
<dbReference type="Pfam" id="PF09678">
    <property type="entry name" value="Caa3_CtaG"/>
    <property type="match status" value="1"/>
</dbReference>
<dbReference type="RefSeq" id="WP_047914227.1">
    <property type="nucleotide sequence ID" value="NZ_CP118101.1"/>
</dbReference>
<protein>
    <submittedName>
        <fullName evidence="7">Cytochrome c oxidase assembly protein</fullName>
    </submittedName>
</protein>
<keyword evidence="10" id="KW-1185">Reference proteome</keyword>
<sequence>MPIHNHIPSAQHSLSLYIFALPLITVMIAYMIAAIVSSQKLRTWKIHRTLFWLLGITCAIAAVFGPLANAAHHDFRYHMISHLLIGMLAPILLVFAAPMTLILRTLPVRLARRFISFLNRPVIRMISHPISASLINLGSMWLLYTTSIYSLMHHHLWLHWFVHVHMLLAGFLFTCSMIDVDPVPHRYSFRLRASILLLSSAGHNILSKYIYAHPPIGVNLSQTETGAMLMYYGGDIIDVLLITILCSQWYKSVNSRSFLSRKSSTQLS</sequence>
<gene>
    <name evidence="7" type="ORF">PUW23_11660</name>
    <name evidence="8" type="ORF">PUW25_11350</name>
</gene>
<dbReference type="EMBL" id="CP118108">
    <property type="protein sequence ID" value="WDI04506.1"/>
    <property type="molecule type" value="Genomic_DNA"/>
</dbReference>
<evidence type="ECO:0000256" key="4">
    <source>
        <dbReference type="ARBA" id="ARBA00022989"/>
    </source>
</evidence>
<proteinExistence type="predicted"/>
<feature type="transmembrane region" description="Helical" evidence="6">
    <location>
        <begin position="156"/>
        <end position="179"/>
    </location>
</feature>
<evidence type="ECO:0000256" key="3">
    <source>
        <dbReference type="ARBA" id="ARBA00022692"/>
    </source>
</evidence>
<dbReference type="EMBL" id="CP118101">
    <property type="protein sequence ID" value="WDH84824.1"/>
    <property type="molecule type" value="Genomic_DNA"/>
</dbReference>
<comment type="subcellular location">
    <subcellularLocation>
        <location evidence="1">Cell membrane</location>
        <topology evidence="1">Multi-pass membrane protein</topology>
    </subcellularLocation>
</comment>
<evidence type="ECO:0000313" key="10">
    <source>
        <dbReference type="Proteomes" id="UP001221519"/>
    </source>
</evidence>
<dbReference type="InterPro" id="IPR019108">
    <property type="entry name" value="Caa3_assmbl_CtaG-rel"/>
</dbReference>
<evidence type="ECO:0000313" key="7">
    <source>
        <dbReference type="EMBL" id="WDH84824.1"/>
    </source>
</evidence>
<feature type="transmembrane region" description="Helical" evidence="6">
    <location>
        <begin position="191"/>
        <end position="211"/>
    </location>
</feature>
<keyword evidence="3 6" id="KW-0812">Transmembrane</keyword>
<dbReference type="AlphaFoldDB" id="A0AAX3N802"/>
<evidence type="ECO:0000256" key="6">
    <source>
        <dbReference type="SAM" id="Phobius"/>
    </source>
</evidence>
<feature type="transmembrane region" description="Helical" evidence="6">
    <location>
        <begin position="49"/>
        <end position="68"/>
    </location>
</feature>
<keyword evidence="5 6" id="KW-0472">Membrane</keyword>
<accession>A0AAX3N802</accession>
<dbReference type="Proteomes" id="UP001220962">
    <property type="component" value="Chromosome"/>
</dbReference>
<evidence type="ECO:0000313" key="8">
    <source>
        <dbReference type="EMBL" id="WDI04506.1"/>
    </source>
</evidence>